<protein>
    <submittedName>
        <fullName evidence="2">Uncharacterized protein</fullName>
    </submittedName>
</protein>
<dbReference type="eggNOG" id="ENOG502SINQ">
    <property type="taxonomic scope" value="Eukaryota"/>
</dbReference>
<keyword evidence="1" id="KW-0812">Transmembrane</keyword>
<dbReference type="KEGG" id="pcy:PCYB_084270"/>
<dbReference type="EMBL" id="DF157100">
    <property type="protein sequence ID" value="GAB66266.1"/>
    <property type="molecule type" value="Genomic_DNA"/>
</dbReference>
<keyword evidence="1" id="KW-1133">Transmembrane helix</keyword>
<dbReference type="OrthoDB" id="407535at2759"/>
<feature type="transmembrane region" description="Helical" evidence="1">
    <location>
        <begin position="273"/>
        <end position="291"/>
    </location>
</feature>
<reference evidence="2 3" key="1">
    <citation type="journal article" date="2012" name="Nat. Genet.">
        <title>Plasmodium cynomolgi genome sequences provide insight into Plasmodium vivax and the monkey malaria clade.</title>
        <authorList>
            <person name="Tachibana S."/>
            <person name="Sullivan S.A."/>
            <person name="Kawai S."/>
            <person name="Nakamura S."/>
            <person name="Kim H.R."/>
            <person name="Goto N."/>
            <person name="Arisue N."/>
            <person name="Palacpac N.M.Q."/>
            <person name="Honma H."/>
            <person name="Yagi M."/>
            <person name="Tougan T."/>
            <person name="Katakai Y."/>
            <person name="Kaneko O."/>
            <person name="Mita T."/>
            <person name="Kita K."/>
            <person name="Yasutomi Y."/>
            <person name="Sutton P.L."/>
            <person name="Shakhbatyan R."/>
            <person name="Horii T."/>
            <person name="Yasunaga T."/>
            <person name="Barnwell J.W."/>
            <person name="Escalante A.A."/>
            <person name="Carlton J.M."/>
            <person name="Tanabe K."/>
        </authorList>
    </citation>
    <scope>NUCLEOTIDE SEQUENCE [LARGE SCALE GENOMIC DNA]</scope>
    <source>
        <strain evidence="2 3">B</strain>
    </source>
</reference>
<dbReference type="PhylomeDB" id="K6UDA6"/>
<sequence>MVHTCTGHLIRNHLAKSVRAFKGEGPFAQKSLWNVWAKKYSSEASPLVCGGSYAAGIPSWTGSTSSSICAGHRAPFTGHHTPITDHRTLLAPHRRAITSCSATRLGKQTSDESFFEGEHLNRKLGGYGYPMMFIVTYDRPSWQPFWENEYEVIPRDEFGVPASIPPEVSTHIKHTYYVPPQFYTFLKKLADDTEDLKPYMHKLIRGEFTYDDYQEMFYKFAKPLKIFRSKIPLPYRTAEEMSKEEEMKWESAWYTYRQKMLAEYNVTMCLREFILYMTVGLYFAYLWLDALRQYRLDMKLFYLEAPEHKINWVKPRGDLV</sequence>
<dbReference type="VEuPathDB" id="PlasmoDB:PCYB_084270"/>
<dbReference type="Proteomes" id="UP000006319">
    <property type="component" value="Chromosome 8"/>
</dbReference>
<evidence type="ECO:0000256" key="1">
    <source>
        <dbReference type="SAM" id="Phobius"/>
    </source>
</evidence>
<evidence type="ECO:0000313" key="3">
    <source>
        <dbReference type="Proteomes" id="UP000006319"/>
    </source>
</evidence>
<dbReference type="RefSeq" id="XP_004222213.1">
    <property type="nucleotide sequence ID" value="XM_004222165.1"/>
</dbReference>
<gene>
    <name evidence="2" type="ORF">PCYB_084270</name>
</gene>
<accession>K6UDA6</accession>
<proteinExistence type="predicted"/>
<organism evidence="2 3">
    <name type="scientific">Plasmodium cynomolgi (strain B)</name>
    <dbReference type="NCBI Taxonomy" id="1120755"/>
    <lineage>
        <taxon>Eukaryota</taxon>
        <taxon>Sar</taxon>
        <taxon>Alveolata</taxon>
        <taxon>Apicomplexa</taxon>
        <taxon>Aconoidasida</taxon>
        <taxon>Haemosporida</taxon>
        <taxon>Plasmodiidae</taxon>
        <taxon>Plasmodium</taxon>
        <taxon>Plasmodium (Plasmodium)</taxon>
    </lineage>
</organism>
<dbReference type="AlphaFoldDB" id="K6UDA6"/>
<dbReference type="GeneID" id="14692618"/>
<keyword evidence="3" id="KW-1185">Reference proteome</keyword>
<evidence type="ECO:0000313" key="2">
    <source>
        <dbReference type="EMBL" id="GAB66266.1"/>
    </source>
</evidence>
<keyword evidence="1" id="KW-0472">Membrane</keyword>
<name>K6UDA6_PLACD</name>